<proteinExistence type="predicted"/>
<sequence>MRRAGFNVTEFTASCNNATTPEAVQRSVAGYIDWMANLPLFDEAIALGWVDRSTLNDMGTKMQQWSEHPDAFLALGRCRALGRKDEH</sequence>
<dbReference type="HOGENOM" id="CLU_2477575_0_0_7"/>
<protein>
    <submittedName>
        <fullName evidence="1">Uncharacterized protein</fullName>
    </submittedName>
</protein>
<evidence type="ECO:0000313" key="1">
    <source>
        <dbReference type="EMBL" id="ETX06956.1"/>
    </source>
</evidence>
<keyword evidence="2" id="KW-1185">Reference proteome</keyword>
<organism evidence="1 2">
    <name type="scientific">Candidatus Entotheonella gemina</name>
    <dbReference type="NCBI Taxonomy" id="1429439"/>
    <lineage>
        <taxon>Bacteria</taxon>
        <taxon>Pseudomonadati</taxon>
        <taxon>Nitrospinota/Tectimicrobiota group</taxon>
        <taxon>Candidatus Tectimicrobiota</taxon>
        <taxon>Candidatus Entotheonellia</taxon>
        <taxon>Candidatus Entotheonellales</taxon>
        <taxon>Candidatus Entotheonellaceae</taxon>
        <taxon>Candidatus Entotheonella</taxon>
    </lineage>
</organism>
<dbReference type="AlphaFoldDB" id="W4MAM3"/>
<evidence type="ECO:0000313" key="2">
    <source>
        <dbReference type="Proteomes" id="UP000019140"/>
    </source>
</evidence>
<accession>W4MAM3</accession>
<reference evidence="1 2" key="1">
    <citation type="journal article" date="2014" name="Nature">
        <title>An environmental bacterial taxon with a large and distinct metabolic repertoire.</title>
        <authorList>
            <person name="Wilson M.C."/>
            <person name="Mori T."/>
            <person name="Ruckert C."/>
            <person name="Uria A.R."/>
            <person name="Helf M.J."/>
            <person name="Takada K."/>
            <person name="Gernert C."/>
            <person name="Steffens U.A."/>
            <person name="Heycke N."/>
            <person name="Schmitt S."/>
            <person name="Rinke C."/>
            <person name="Helfrich E.J."/>
            <person name="Brachmann A.O."/>
            <person name="Gurgui C."/>
            <person name="Wakimoto T."/>
            <person name="Kracht M."/>
            <person name="Crusemann M."/>
            <person name="Hentschel U."/>
            <person name="Abe I."/>
            <person name="Matsunaga S."/>
            <person name="Kalinowski J."/>
            <person name="Takeyama H."/>
            <person name="Piel J."/>
        </authorList>
    </citation>
    <scope>NUCLEOTIDE SEQUENCE [LARGE SCALE GENOMIC DNA]</scope>
    <source>
        <strain evidence="2">TSY2</strain>
    </source>
</reference>
<comment type="caution">
    <text evidence="1">The sequence shown here is derived from an EMBL/GenBank/DDBJ whole genome shotgun (WGS) entry which is preliminary data.</text>
</comment>
<name>W4MAM3_9BACT</name>
<dbReference type="EMBL" id="AZHX01000565">
    <property type="protein sequence ID" value="ETX06956.1"/>
    <property type="molecule type" value="Genomic_DNA"/>
</dbReference>
<dbReference type="Proteomes" id="UP000019140">
    <property type="component" value="Unassembled WGS sequence"/>
</dbReference>
<gene>
    <name evidence="1" type="ORF">ETSY2_14040</name>
</gene>